<name>A0AAD7CGV2_MYCRO</name>
<protein>
    <submittedName>
        <fullName evidence="1">Uncharacterized protein</fullName>
    </submittedName>
</protein>
<keyword evidence="2" id="KW-1185">Reference proteome</keyword>
<proteinExistence type="predicted"/>
<reference evidence="1" key="1">
    <citation type="submission" date="2023-03" db="EMBL/GenBank/DDBJ databases">
        <title>Massive genome expansion in bonnet fungi (Mycena s.s.) driven by repeated elements and novel gene families across ecological guilds.</title>
        <authorList>
            <consortium name="Lawrence Berkeley National Laboratory"/>
            <person name="Harder C.B."/>
            <person name="Miyauchi S."/>
            <person name="Viragh M."/>
            <person name="Kuo A."/>
            <person name="Thoen E."/>
            <person name="Andreopoulos B."/>
            <person name="Lu D."/>
            <person name="Skrede I."/>
            <person name="Drula E."/>
            <person name="Henrissat B."/>
            <person name="Morin E."/>
            <person name="Kohler A."/>
            <person name="Barry K."/>
            <person name="LaButti K."/>
            <person name="Morin E."/>
            <person name="Salamov A."/>
            <person name="Lipzen A."/>
            <person name="Mereny Z."/>
            <person name="Hegedus B."/>
            <person name="Baldrian P."/>
            <person name="Stursova M."/>
            <person name="Weitz H."/>
            <person name="Taylor A."/>
            <person name="Grigoriev I.V."/>
            <person name="Nagy L.G."/>
            <person name="Martin F."/>
            <person name="Kauserud H."/>
        </authorList>
    </citation>
    <scope>NUCLEOTIDE SEQUENCE</scope>
    <source>
        <strain evidence="1">CBHHK067</strain>
    </source>
</reference>
<comment type="caution">
    <text evidence="1">The sequence shown here is derived from an EMBL/GenBank/DDBJ whole genome shotgun (WGS) entry which is preliminary data.</text>
</comment>
<evidence type="ECO:0000313" key="1">
    <source>
        <dbReference type="EMBL" id="KAJ7648408.1"/>
    </source>
</evidence>
<evidence type="ECO:0000313" key="2">
    <source>
        <dbReference type="Proteomes" id="UP001221757"/>
    </source>
</evidence>
<sequence>MPLHPSAKGVSLTTIETDYGAIYFCDAFARYAVSCNRPELTKRQIEALAGDFYTPFRKLSVYHTMKFWNGDALGREDSPDMLDSVHVKPGHRNKQGRQIGGRFETALVNDGTGEHTGVSGS</sequence>
<gene>
    <name evidence="1" type="ORF">B0H17DRAFT_959036</name>
</gene>
<dbReference type="Proteomes" id="UP001221757">
    <property type="component" value="Unassembled WGS sequence"/>
</dbReference>
<organism evidence="1 2">
    <name type="scientific">Mycena rosella</name>
    <name type="common">Pink bonnet</name>
    <name type="synonym">Agaricus rosellus</name>
    <dbReference type="NCBI Taxonomy" id="1033263"/>
    <lineage>
        <taxon>Eukaryota</taxon>
        <taxon>Fungi</taxon>
        <taxon>Dikarya</taxon>
        <taxon>Basidiomycota</taxon>
        <taxon>Agaricomycotina</taxon>
        <taxon>Agaricomycetes</taxon>
        <taxon>Agaricomycetidae</taxon>
        <taxon>Agaricales</taxon>
        <taxon>Marasmiineae</taxon>
        <taxon>Mycenaceae</taxon>
        <taxon>Mycena</taxon>
    </lineage>
</organism>
<dbReference type="AlphaFoldDB" id="A0AAD7CGV2"/>
<dbReference type="EMBL" id="JARKIE010000382">
    <property type="protein sequence ID" value="KAJ7648408.1"/>
    <property type="molecule type" value="Genomic_DNA"/>
</dbReference>
<accession>A0AAD7CGV2</accession>